<dbReference type="Proteomes" id="UP001151760">
    <property type="component" value="Unassembled WGS sequence"/>
</dbReference>
<feature type="region of interest" description="Disordered" evidence="1">
    <location>
        <begin position="151"/>
        <end position="181"/>
    </location>
</feature>
<accession>A0ABQ5DWH6</accession>
<sequence>MVSAIASASSSSEYSWSESRLKSGDLNSSRLRVLKCLLDGQNFSKISEFCPDQYDTPYSIGMWIRRINQLNEYDVLDRKLDTPVSDGSGYRIQLSTRTLNMAYPLPSDTAYPVLCPIQRIHPNRLIWHDSILSSNNTTSDSFFKPYLKSCGKSDTEKEDEQSQTKRKYRNTSSSIDEKPNKRRCKAEKFEAIRYSLGPHEEYIAIRIIMEYLVNISKRRTFWSLNEDILKITILKTNMPYPSRKIRRIRACTHQRPLRNKAQYAVSRRPICRIENME</sequence>
<reference evidence="2" key="2">
    <citation type="submission" date="2022-01" db="EMBL/GenBank/DDBJ databases">
        <authorList>
            <person name="Yamashiro T."/>
            <person name="Shiraishi A."/>
            <person name="Satake H."/>
            <person name="Nakayama K."/>
        </authorList>
    </citation>
    <scope>NUCLEOTIDE SEQUENCE</scope>
</reference>
<feature type="compositionally biased region" description="Basic and acidic residues" evidence="1">
    <location>
        <begin position="151"/>
        <end position="163"/>
    </location>
</feature>
<evidence type="ECO:0000313" key="2">
    <source>
        <dbReference type="EMBL" id="GJT41214.1"/>
    </source>
</evidence>
<evidence type="ECO:0000256" key="1">
    <source>
        <dbReference type="SAM" id="MobiDB-lite"/>
    </source>
</evidence>
<dbReference type="EMBL" id="BQNB010015542">
    <property type="protein sequence ID" value="GJT41214.1"/>
    <property type="molecule type" value="Genomic_DNA"/>
</dbReference>
<comment type="caution">
    <text evidence="2">The sequence shown here is derived from an EMBL/GenBank/DDBJ whole genome shotgun (WGS) entry which is preliminary data.</text>
</comment>
<reference evidence="2" key="1">
    <citation type="journal article" date="2022" name="Int. J. Mol. Sci.">
        <title>Draft Genome of Tanacetum Coccineum: Genomic Comparison of Closely Related Tanacetum-Family Plants.</title>
        <authorList>
            <person name="Yamashiro T."/>
            <person name="Shiraishi A."/>
            <person name="Nakayama K."/>
            <person name="Satake H."/>
        </authorList>
    </citation>
    <scope>NUCLEOTIDE SEQUENCE</scope>
</reference>
<gene>
    <name evidence="2" type="ORF">Tco_0941079</name>
</gene>
<evidence type="ECO:0000313" key="3">
    <source>
        <dbReference type="Proteomes" id="UP001151760"/>
    </source>
</evidence>
<organism evidence="2 3">
    <name type="scientific">Tanacetum coccineum</name>
    <dbReference type="NCBI Taxonomy" id="301880"/>
    <lineage>
        <taxon>Eukaryota</taxon>
        <taxon>Viridiplantae</taxon>
        <taxon>Streptophyta</taxon>
        <taxon>Embryophyta</taxon>
        <taxon>Tracheophyta</taxon>
        <taxon>Spermatophyta</taxon>
        <taxon>Magnoliopsida</taxon>
        <taxon>eudicotyledons</taxon>
        <taxon>Gunneridae</taxon>
        <taxon>Pentapetalae</taxon>
        <taxon>asterids</taxon>
        <taxon>campanulids</taxon>
        <taxon>Asterales</taxon>
        <taxon>Asteraceae</taxon>
        <taxon>Asteroideae</taxon>
        <taxon>Anthemideae</taxon>
        <taxon>Anthemidinae</taxon>
        <taxon>Tanacetum</taxon>
    </lineage>
</organism>
<name>A0ABQ5DWH6_9ASTR</name>
<protein>
    <submittedName>
        <fullName evidence="2">Uncharacterized protein</fullName>
    </submittedName>
</protein>
<proteinExistence type="predicted"/>
<keyword evidence="3" id="KW-1185">Reference proteome</keyword>